<feature type="region of interest" description="Disordered" evidence="1">
    <location>
        <begin position="375"/>
        <end position="396"/>
    </location>
</feature>
<dbReference type="SUPFAM" id="SSF55729">
    <property type="entry name" value="Acyl-CoA N-acyltransferases (Nat)"/>
    <property type="match status" value="1"/>
</dbReference>
<dbReference type="Proteomes" id="UP000037460">
    <property type="component" value="Unassembled WGS sequence"/>
</dbReference>
<protein>
    <submittedName>
        <fullName evidence="3">Uncharacterized protein</fullName>
    </submittedName>
</protein>
<evidence type="ECO:0000313" key="4">
    <source>
        <dbReference type="Proteomes" id="UP000037460"/>
    </source>
</evidence>
<feature type="transmembrane region" description="Helical" evidence="2">
    <location>
        <begin position="322"/>
        <end position="343"/>
    </location>
</feature>
<keyword evidence="2" id="KW-1133">Transmembrane helix</keyword>
<feature type="transmembrane region" description="Helical" evidence="2">
    <location>
        <begin position="550"/>
        <end position="577"/>
    </location>
</feature>
<dbReference type="AlphaFoldDB" id="A0A0M0J5S4"/>
<evidence type="ECO:0000256" key="2">
    <source>
        <dbReference type="SAM" id="Phobius"/>
    </source>
</evidence>
<proteinExistence type="predicted"/>
<sequence>MDEDVGVNGTFEVDGTADRFVIKSDADIQFFAPCTAAIRRWCVRMRSEGLDLMLMREADREAVNGGIYLIRCSARMRRFYAELIRRSQTNPGALHDQEHLNAMLGLDGSFHIGPWDPEVRFKILPDEDYIWAQNLRSKDLRRVSFHHAVAEMGVPAKQLDDGAEGAAEAAAALASSLAEGSSPPPPLEIEIEIEIERLHRRQQLGSAALAALLDATAAALPEVRCAVVRVPEANGGARRFFEAVGFGDARENAVLAQVELRREIGVRAAQSGRGSSRSVTTPIADALPAYYINVDAKRDRRDQMETMLRVRGLEAQRAKATFGLAVTAVVFIIIVAVFMCYVVSSLNSLYSKVTSSEKVDETPSTIPAVVSYTKPKASSGPVTVSAEDNAEGSSIESSKAESIGVQPIGGGSVSLSLAAAGLPPLHSKLAHLLGLIVSAVIALCVGIVLADGTSVVKLRHPSELPQITARAYWDQGLKYRIDELLGPTYGIGLHHDQSGFVWTEVHAGSTLQELIEDLGVPAVIAAVPSVIETDDLKHPVPFLRCDALTMAGLAACTFGFIAETVAVLMLIFHAVNLGGMASSRIAKPLAAVVWLVLGAGFLIVILLAIGIFTMRCECHNDFIPYIVIQEHFNYNYGFAFAITGFGASVLMFFVTLFITGMKDSIGESTLSSPLCSIGKVLGSCFVTAAFGMMCALAVMASNNDFAPPAEVDPNFNPCAGQQPFHAGPNDGYFSNVNCFRDAVTQTLEQAGGNVTRGYVGGMDAGPRRPITKPYSQVGLCPVNVHWHLGAEHLSVGQYDRYGTGPNSSSSGSGSGSYGRQLAAGERLGNRCHHYRPNVSKFTTPFNWRFCTGMQVGETYEVHWPHSAADACGTQWQMQSPFYDGVFCRDGIITIAPLNTYQTIGVQSQTFVVVNDEAYYQPNLFQGMLTHGQHGLDMAMYTGSTTGTSRNNAVCSRYTPITWQVDRKCHLVSASSFDKMCQDMLNNRDDMSMDIYPHGSREVVAHALTANNQVDG</sequence>
<dbReference type="Gene3D" id="3.40.630.30">
    <property type="match status" value="1"/>
</dbReference>
<evidence type="ECO:0000313" key="3">
    <source>
        <dbReference type="EMBL" id="KOO21563.1"/>
    </source>
</evidence>
<dbReference type="EMBL" id="JWZX01003351">
    <property type="protein sequence ID" value="KOO21563.1"/>
    <property type="molecule type" value="Genomic_DNA"/>
</dbReference>
<feature type="transmembrane region" description="Helical" evidence="2">
    <location>
        <begin position="589"/>
        <end position="614"/>
    </location>
</feature>
<comment type="caution">
    <text evidence="3">The sequence shown here is derived from an EMBL/GenBank/DDBJ whole genome shotgun (WGS) entry which is preliminary data.</text>
</comment>
<name>A0A0M0J5S4_9EUKA</name>
<reference evidence="4" key="1">
    <citation type="journal article" date="2015" name="PLoS Genet.">
        <title>Genome Sequence and Transcriptome Analyses of Chrysochromulina tobin: Metabolic Tools for Enhanced Algal Fitness in the Prominent Order Prymnesiales (Haptophyceae).</title>
        <authorList>
            <person name="Hovde B.T."/>
            <person name="Deodato C.R."/>
            <person name="Hunsperger H.M."/>
            <person name="Ryken S.A."/>
            <person name="Yost W."/>
            <person name="Jha R.K."/>
            <person name="Patterson J."/>
            <person name="Monnat R.J. Jr."/>
            <person name="Barlow S.B."/>
            <person name="Starkenburg S.R."/>
            <person name="Cattolico R.A."/>
        </authorList>
    </citation>
    <scope>NUCLEOTIDE SEQUENCE</scope>
    <source>
        <strain evidence="4">CCMP291</strain>
    </source>
</reference>
<evidence type="ECO:0000256" key="1">
    <source>
        <dbReference type="SAM" id="MobiDB-lite"/>
    </source>
</evidence>
<feature type="transmembrane region" description="Helical" evidence="2">
    <location>
        <begin position="429"/>
        <end position="450"/>
    </location>
</feature>
<dbReference type="Pfam" id="PF10563">
    <property type="entry name" value="CA_like"/>
    <property type="match status" value="1"/>
</dbReference>
<dbReference type="InterPro" id="IPR018883">
    <property type="entry name" value="Delta_CA"/>
</dbReference>
<accession>A0A0M0J5S4</accession>
<keyword evidence="4" id="KW-1185">Reference proteome</keyword>
<keyword evidence="2" id="KW-0812">Transmembrane</keyword>
<dbReference type="OrthoDB" id="436883at2759"/>
<gene>
    <name evidence="3" type="ORF">Ctob_001638</name>
</gene>
<dbReference type="InterPro" id="IPR016181">
    <property type="entry name" value="Acyl_CoA_acyltransferase"/>
</dbReference>
<keyword evidence="2" id="KW-0472">Membrane</keyword>
<organism evidence="3 4">
    <name type="scientific">Chrysochromulina tobinii</name>
    <dbReference type="NCBI Taxonomy" id="1460289"/>
    <lineage>
        <taxon>Eukaryota</taxon>
        <taxon>Haptista</taxon>
        <taxon>Haptophyta</taxon>
        <taxon>Prymnesiophyceae</taxon>
        <taxon>Prymnesiales</taxon>
        <taxon>Chrysochromulinaceae</taxon>
        <taxon>Chrysochromulina</taxon>
    </lineage>
</organism>
<feature type="transmembrane region" description="Helical" evidence="2">
    <location>
        <begin position="634"/>
        <end position="659"/>
    </location>
</feature>